<evidence type="ECO:0000256" key="1">
    <source>
        <dbReference type="ARBA" id="ARBA00023125"/>
    </source>
</evidence>
<evidence type="ECO:0000256" key="3">
    <source>
        <dbReference type="SAM" id="MobiDB-lite"/>
    </source>
</evidence>
<feature type="zinc finger region" description="C3H1-type" evidence="2">
    <location>
        <begin position="441"/>
        <end position="469"/>
    </location>
</feature>
<organism evidence="5 6">
    <name type="scientific">Cinchona calisaya</name>
    <dbReference type="NCBI Taxonomy" id="153742"/>
    <lineage>
        <taxon>Eukaryota</taxon>
        <taxon>Viridiplantae</taxon>
        <taxon>Streptophyta</taxon>
        <taxon>Embryophyta</taxon>
        <taxon>Tracheophyta</taxon>
        <taxon>Spermatophyta</taxon>
        <taxon>Magnoliopsida</taxon>
        <taxon>eudicotyledons</taxon>
        <taxon>Gunneridae</taxon>
        <taxon>Pentapetalae</taxon>
        <taxon>asterids</taxon>
        <taxon>lamiids</taxon>
        <taxon>Gentianales</taxon>
        <taxon>Rubiaceae</taxon>
        <taxon>Cinchonoideae</taxon>
        <taxon>Cinchoneae</taxon>
        <taxon>Cinchona</taxon>
    </lineage>
</organism>
<evidence type="ECO:0000259" key="4">
    <source>
        <dbReference type="PROSITE" id="PS50103"/>
    </source>
</evidence>
<proteinExistence type="predicted"/>
<reference evidence="5 6" key="1">
    <citation type="submission" date="2024-11" db="EMBL/GenBank/DDBJ databases">
        <title>A near-complete genome assembly of Cinchona calisaya.</title>
        <authorList>
            <person name="Lian D.C."/>
            <person name="Zhao X.W."/>
            <person name="Wei L."/>
        </authorList>
    </citation>
    <scope>NUCLEOTIDE SEQUENCE [LARGE SCALE GENOMIC DNA]</scope>
    <source>
        <tissue evidence="5">Nenye</tissue>
    </source>
</reference>
<sequence length="496" mass="54067">MRGSQKSKRVRWPSDDNLCQVRLFLSEESPVQVGFGSQDDLQAKTSWSSHANSMVSDDNLPPGFEGTQPANLLWNKLPQIPLIKWRCPPQFVLDDTWRVVAGEESKEVEVENTRTERVLEAIYPRPSAIPPNPSIERGAEFSSPCDPPTLIPITPIEDEDAPTNALFDSGTMNTVPISLHTQPVAPGTSLSQHNLTTNPPALGVPATEVITGVDADVLAAARAVLSILLPNNNQGNMIDRDLLIKILSDPKMVEQLVKNHGASIGTQTMPVSSMLNMQTASMQPMASANSRQPAASMQNMPASKIPNIALTTPQSTPGSSMQNMPRPMTPGINLSDPSTLSISRTDRYLAHISRPELVAAPPVTTTSTGVFYPPMRPPVPDAPAPSVGPSVTKDIDYYKRLIQQHGGERQEPLPQYGNRSGPHFPSVREPSNNSKSTDLRPKIMKPCMFYNSSRGCRNGANCAYQHDESSQQRVSSSIPDSQNAKRMKMDREITGT</sequence>
<dbReference type="Proteomes" id="UP001630127">
    <property type="component" value="Unassembled WGS sequence"/>
</dbReference>
<dbReference type="PANTHER" id="PTHR33400">
    <property type="entry name" value="ZINC FINGER CCCH DOMAIN-CONTAINING PROTEIN 6-RELATED"/>
    <property type="match status" value="1"/>
</dbReference>
<evidence type="ECO:0000313" key="5">
    <source>
        <dbReference type="EMBL" id="KAL3505375.1"/>
    </source>
</evidence>
<dbReference type="InterPro" id="IPR000571">
    <property type="entry name" value="Znf_CCCH"/>
</dbReference>
<keyword evidence="2" id="KW-0479">Metal-binding</keyword>
<dbReference type="GO" id="GO:0008270">
    <property type="term" value="F:zinc ion binding"/>
    <property type="evidence" value="ECO:0007669"/>
    <property type="project" value="UniProtKB-KW"/>
</dbReference>
<keyword evidence="1" id="KW-0238">DNA-binding</keyword>
<name>A0ABD2YHL9_9GENT</name>
<keyword evidence="6" id="KW-1185">Reference proteome</keyword>
<feature type="compositionally biased region" description="Polar residues" evidence="3">
    <location>
        <begin position="471"/>
        <end position="484"/>
    </location>
</feature>
<protein>
    <recommendedName>
        <fullName evidence="4">C3H1-type domain-containing protein</fullName>
    </recommendedName>
</protein>
<keyword evidence="2" id="KW-0862">Zinc</keyword>
<keyword evidence="2" id="KW-0863">Zinc-finger</keyword>
<dbReference type="AlphaFoldDB" id="A0ABD2YHL9"/>
<dbReference type="GO" id="GO:0003677">
    <property type="term" value="F:DNA binding"/>
    <property type="evidence" value="ECO:0007669"/>
    <property type="project" value="UniProtKB-KW"/>
</dbReference>
<feature type="compositionally biased region" description="Basic and acidic residues" evidence="3">
    <location>
        <begin position="487"/>
        <end position="496"/>
    </location>
</feature>
<comment type="caution">
    <text evidence="5">The sequence shown here is derived from an EMBL/GenBank/DDBJ whole genome shotgun (WGS) entry which is preliminary data.</text>
</comment>
<evidence type="ECO:0000256" key="2">
    <source>
        <dbReference type="PROSITE-ProRule" id="PRU00723"/>
    </source>
</evidence>
<evidence type="ECO:0000313" key="6">
    <source>
        <dbReference type="Proteomes" id="UP001630127"/>
    </source>
</evidence>
<gene>
    <name evidence="5" type="ORF">ACH5RR_035216</name>
</gene>
<dbReference type="EMBL" id="JBJUIK010000014">
    <property type="protein sequence ID" value="KAL3505375.1"/>
    <property type="molecule type" value="Genomic_DNA"/>
</dbReference>
<dbReference type="PANTHER" id="PTHR33400:SF2">
    <property type="entry name" value="ZINC FINGER CCCH DOMAIN-CONTAINING PROTEIN 6"/>
    <property type="match status" value="1"/>
</dbReference>
<dbReference type="PROSITE" id="PS50103">
    <property type="entry name" value="ZF_C3H1"/>
    <property type="match status" value="1"/>
</dbReference>
<feature type="region of interest" description="Disordered" evidence="3">
    <location>
        <begin position="466"/>
        <end position="496"/>
    </location>
</feature>
<feature type="region of interest" description="Disordered" evidence="3">
    <location>
        <begin position="406"/>
        <end position="440"/>
    </location>
</feature>
<accession>A0ABD2YHL9</accession>
<feature type="domain" description="C3H1-type" evidence="4">
    <location>
        <begin position="441"/>
        <end position="469"/>
    </location>
</feature>